<evidence type="ECO:0000313" key="4">
    <source>
        <dbReference type="Proteomes" id="UP000478740"/>
    </source>
</evidence>
<dbReference type="InterPro" id="IPR036868">
    <property type="entry name" value="TusA-like_sf"/>
</dbReference>
<dbReference type="Gene3D" id="3.30.110.40">
    <property type="entry name" value="TusA-like domain"/>
    <property type="match status" value="1"/>
</dbReference>
<organism evidence="3 4">
    <name type="scientific">Paracoccus shanxieyensis</name>
    <dbReference type="NCBI Taxonomy" id="2675752"/>
    <lineage>
        <taxon>Bacteria</taxon>
        <taxon>Pseudomonadati</taxon>
        <taxon>Pseudomonadota</taxon>
        <taxon>Alphaproteobacteria</taxon>
        <taxon>Rhodobacterales</taxon>
        <taxon>Paracoccaceae</taxon>
        <taxon>Paracoccus</taxon>
    </lineage>
</organism>
<protein>
    <submittedName>
        <fullName evidence="3">Sulfurtransferase TusA family protein</fullName>
    </submittedName>
</protein>
<dbReference type="Proteomes" id="UP000478740">
    <property type="component" value="Unassembled WGS sequence"/>
</dbReference>
<dbReference type="EMBL" id="WMII01000001">
    <property type="protein sequence ID" value="MTH62973.1"/>
    <property type="molecule type" value="Genomic_DNA"/>
</dbReference>
<dbReference type="SUPFAM" id="SSF64307">
    <property type="entry name" value="SirA-like"/>
    <property type="match status" value="1"/>
</dbReference>
<evidence type="ECO:0000313" key="3">
    <source>
        <dbReference type="EMBL" id="MTH62973.1"/>
    </source>
</evidence>
<dbReference type="RefSeq" id="WP_155042900.1">
    <property type="nucleotide sequence ID" value="NZ_WMIH01000001.1"/>
</dbReference>
<dbReference type="AlphaFoldDB" id="A0A6L6IS29"/>
<reference evidence="3 4" key="1">
    <citation type="submission" date="2019-11" db="EMBL/GenBank/DDBJ databases">
        <authorList>
            <person name="Dong K."/>
        </authorList>
    </citation>
    <scope>NUCLEOTIDE SEQUENCE [LARGE SCALE GENOMIC DNA]</scope>
    <source>
        <strain evidence="3 4">DK608</strain>
    </source>
</reference>
<comment type="caution">
    <text evidence="3">The sequence shown here is derived from an EMBL/GenBank/DDBJ whole genome shotgun (WGS) entry which is preliminary data.</text>
</comment>
<name>A0A6L6IS29_9RHOB</name>
<evidence type="ECO:0000259" key="2">
    <source>
        <dbReference type="PROSITE" id="PS01148"/>
    </source>
</evidence>
<dbReference type="CDD" id="cd00291">
    <property type="entry name" value="SirA_YedF_YeeD"/>
    <property type="match status" value="1"/>
</dbReference>
<evidence type="ECO:0000256" key="1">
    <source>
        <dbReference type="ARBA" id="ARBA00008984"/>
    </source>
</evidence>
<dbReference type="PROSITE" id="PS01148">
    <property type="entry name" value="UPF0033"/>
    <property type="match status" value="1"/>
</dbReference>
<keyword evidence="4" id="KW-1185">Reference proteome</keyword>
<dbReference type="PANTHER" id="PTHR33279">
    <property type="entry name" value="SULFUR CARRIER PROTEIN YEDF-RELATED"/>
    <property type="match status" value="1"/>
</dbReference>
<feature type="domain" description="UPF0033" evidence="2">
    <location>
        <begin position="5"/>
        <end position="29"/>
    </location>
</feature>
<dbReference type="Pfam" id="PF01206">
    <property type="entry name" value="TusA"/>
    <property type="match status" value="1"/>
</dbReference>
<sequence>MTQTIDARGLLCPLPVLRLRQRLNAARPGMRVALVATDRAAAIDIPHFCTQHGHLLLSTRQTAPGETEYLVERGPDA</sequence>
<dbReference type="PANTHER" id="PTHR33279:SF6">
    <property type="entry name" value="SULFUR CARRIER PROTEIN YEDF-RELATED"/>
    <property type="match status" value="1"/>
</dbReference>
<gene>
    <name evidence="3" type="ORF">GL284_01670</name>
</gene>
<comment type="similarity">
    <text evidence="1">Belongs to the sulfur carrier protein TusA family.</text>
</comment>
<accession>A0A6L6IS29</accession>
<proteinExistence type="inferred from homology"/>
<dbReference type="InterPro" id="IPR001455">
    <property type="entry name" value="TusA-like"/>
</dbReference>